<dbReference type="Proteomes" id="UP000324222">
    <property type="component" value="Unassembled WGS sequence"/>
</dbReference>
<keyword evidence="2" id="KW-1185">Reference proteome</keyword>
<protein>
    <submittedName>
        <fullName evidence="1">Uncharacterized protein</fullName>
    </submittedName>
</protein>
<organism evidence="1 2">
    <name type="scientific">Portunus trituberculatus</name>
    <name type="common">Swimming crab</name>
    <name type="synonym">Neptunus trituberculatus</name>
    <dbReference type="NCBI Taxonomy" id="210409"/>
    <lineage>
        <taxon>Eukaryota</taxon>
        <taxon>Metazoa</taxon>
        <taxon>Ecdysozoa</taxon>
        <taxon>Arthropoda</taxon>
        <taxon>Crustacea</taxon>
        <taxon>Multicrustacea</taxon>
        <taxon>Malacostraca</taxon>
        <taxon>Eumalacostraca</taxon>
        <taxon>Eucarida</taxon>
        <taxon>Decapoda</taxon>
        <taxon>Pleocyemata</taxon>
        <taxon>Brachyura</taxon>
        <taxon>Eubrachyura</taxon>
        <taxon>Portunoidea</taxon>
        <taxon>Portunidae</taxon>
        <taxon>Portuninae</taxon>
        <taxon>Portunus</taxon>
    </lineage>
</organism>
<sequence>MIGGTVFDLSARRGIGEARVVGKGSSSFSWSDSSAAGEVAK</sequence>
<proteinExistence type="predicted"/>
<comment type="caution">
    <text evidence="1">The sequence shown here is derived from an EMBL/GenBank/DDBJ whole genome shotgun (WGS) entry which is preliminary data.</text>
</comment>
<dbReference type="AlphaFoldDB" id="A0A5B7ISA9"/>
<accession>A0A5B7ISA9</accession>
<gene>
    <name evidence="1" type="ORF">E2C01_080017</name>
</gene>
<reference evidence="1 2" key="1">
    <citation type="submission" date="2019-05" db="EMBL/GenBank/DDBJ databases">
        <title>Another draft genome of Portunus trituberculatus and its Hox gene families provides insights of decapod evolution.</title>
        <authorList>
            <person name="Jeong J.-H."/>
            <person name="Song I."/>
            <person name="Kim S."/>
            <person name="Choi T."/>
            <person name="Kim D."/>
            <person name="Ryu S."/>
            <person name="Kim W."/>
        </authorList>
    </citation>
    <scope>NUCLEOTIDE SEQUENCE [LARGE SCALE GENOMIC DNA]</scope>
    <source>
        <tissue evidence="1">Muscle</tissue>
    </source>
</reference>
<dbReference type="EMBL" id="VSRR010067824">
    <property type="protein sequence ID" value="MPC85253.1"/>
    <property type="molecule type" value="Genomic_DNA"/>
</dbReference>
<name>A0A5B7ISA9_PORTR</name>
<evidence type="ECO:0000313" key="2">
    <source>
        <dbReference type="Proteomes" id="UP000324222"/>
    </source>
</evidence>
<evidence type="ECO:0000313" key="1">
    <source>
        <dbReference type="EMBL" id="MPC85253.1"/>
    </source>
</evidence>